<evidence type="ECO:0000259" key="3">
    <source>
        <dbReference type="PROSITE" id="PS50200"/>
    </source>
</evidence>
<evidence type="ECO:0000313" key="4">
    <source>
        <dbReference type="EnsemblMetazoa" id="tetur05g06540.1"/>
    </source>
</evidence>
<keyword evidence="1" id="KW-0175">Coiled coil</keyword>
<dbReference type="EMBL" id="CAEY01001589">
    <property type="status" value="NOT_ANNOTATED_CDS"/>
    <property type="molecule type" value="Genomic_DNA"/>
</dbReference>
<feature type="compositionally biased region" description="Basic and acidic residues" evidence="2">
    <location>
        <begin position="275"/>
        <end position="291"/>
    </location>
</feature>
<sequence length="559" mass="64634">MDFRVYLDGIQRIVSGVTLETTCKDIVLCLAQATQQFGKFILVERWRNNERLLNPNDYPIKLLSQWGEYASDVMFIMKRCDQPLADSSTKLQSSANHNLQLQHQLRQQQPRQYQPNDPNLLASKVNQGNRVESNHLKPTNLISENQDHYGTCIPRKHVYYQEEKLINMPSKSSSQSIPLNQSGISQESPVDIESDYGTNQALMKRPKHPPPYYEAITKSALLRSSPSDPVEASPEASGVHWLQGEAGNSSICSKGINRSNCEDQEESQSMVKSSRNSEEARNKQPYRHDEIKINDVKLSSLQKETLNASNRQILETNSSNNYWASKFRSLNPRQRQDVLNDSRRLDRLSEIQRESMINVESDELNDTNELTRFDMEPKAIEVDENKLRTQLSEIENQISDCRQSIEQLMDQINQLNLQKEEEELLKRREETKIKTQLIEMTKEKSIEFERQSEQLRMVDEELKESDEMLKERIKKIEKILQDLKEANLQGLSLLPRDELFSKNLPQMKTSQSHVIINPDARNSFQTKQQRPGSTRKMFVPPRELKNAVATSKNPHGVWV</sequence>
<dbReference type="KEGG" id="tut:107360544"/>
<feature type="domain" description="Ras-associating" evidence="3">
    <location>
        <begin position="1"/>
        <end position="82"/>
    </location>
</feature>
<dbReference type="InterPro" id="IPR033593">
    <property type="entry name" value="N-RASSF"/>
</dbReference>
<dbReference type="EnsemblMetazoa" id="tetur05g06540.1">
    <property type="protein sequence ID" value="tetur05g06540.1"/>
    <property type="gene ID" value="tetur05g06540"/>
</dbReference>
<dbReference type="AlphaFoldDB" id="T1K5K1"/>
<feature type="region of interest" description="Disordered" evidence="2">
    <location>
        <begin position="259"/>
        <end position="291"/>
    </location>
</feature>
<dbReference type="Pfam" id="PF21712">
    <property type="entry name" value="RASSF8-10_RA"/>
    <property type="match status" value="1"/>
</dbReference>
<dbReference type="InterPro" id="IPR000159">
    <property type="entry name" value="RA_dom"/>
</dbReference>
<gene>
    <name evidence="4" type="primary">107360544</name>
</gene>
<protein>
    <recommendedName>
        <fullName evidence="3">Ras-associating domain-containing protein</fullName>
    </recommendedName>
</protein>
<keyword evidence="5" id="KW-1185">Reference proteome</keyword>
<evidence type="ECO:0000256" key="1">
    <source>
        <dbReference type="SAM" id="Coils"/>
    </source>
</evidence>
<dbReference type="HOGENOM" id="CLU_031151_3_0_1"/>
<reference evidence="4" key="2">
    <citation type="submission" date="2015-06" db="UniProtKB">
        <authorList>
            <consortium name="EnsemblMetazoa"/>
        </authorList>
    </citation>
    <scope>IDENTIFICATION</scope>
</reference>
<dbReference type="Gene3D" id="3.10.20.90">
    <property type="entry name" value="Phosphatidylinositol 3-kinase Catalytic Subunit, Chain A, domain 1"/>
    <property type="match status" value="1"/>
</dbReference>
<feature type="region of interest" description="Disordered" evidence="2">
    <location>
        <begin position="170"/>
        <end position="190"/>
    </location>
</feature>
<dbReference type="OrthoDB" id="10051571at2759"/>
<dbReference type="PANTHER" id="PTHR15286:SF6">
    <property type="entry name" value="GH01133P"/>
    <property type="match status" value="1"/>
</dbReference>
<dbReference type="InterPro" id="IPR029071">
    <property type="entry name" value="Ubiquitin-like_domsf"/>
</dbReference>
<feature type="coiled-coil region" evidence="1">
    <location>
        <begin position="384"/>
        <end position="432"/>
    </location>
</feature>
<dbReference type="OMA" id="FILIEKW"/>
<dbReference type="Proteomes" id="UP000015104">
    <property type="component" value="Unassembled WGS sequence"/>
</dbReference>
<dbReference type="GO" id="GO:0007165">
    <property type="term" value="P:signal transduction"/>
    <property type="evidence" value="ECO:0007669"/>
    <property type="project" value="InterPro"/>
</dbReference>
<dbReference type="SUPFAM" id="SSF54236">
    <property type="entry name" value="Ubiquitin-like"/>
    <property type="match status" value="1"/>
</dbReference>
<reference evidence="5" key="1">
    <citation type="submission" date="2011-08" db="EMBL/GenBank/DDBJ databases">
        <authorList>
            <person name="Rombauts S."/>
        </authorList>
    </citation>
    <scope>NUCLEOTIDE SEQUENCE</scope>
    <source>
        <strain evidence="5">London</strain>
    </source>
</reference>
<organism evidence="4 5">
    <name type="scientific">Tetranychus urticae</name>
    <name type="common">Two-spotted spider mite</name>
    <dbReference type="NCBI Taxonomy" id="32264"/>
    <lineage>
        <taxon>Eukaryota</taxon>
        <taxon>Metazoa</taxon>
        <taxon>Ecdysozoa</taxon>
        <taxon>Arthropoda</taxon>
        <taxon>Chelicerata</taxon>
        <taxon>Arachnida</taxon>
        <taxon>Acari</taxon>
        <taxon>Acariformes</taxon>
        <taxon>Trombidiformes</taxon>
        <taxon>Prostigmata</taxon>
        <taxon>Eleutherengona</taxon>
        <taxon>Raphignathae</taxon>
        <taxon>Tetranychoidea</taxon>
        <taxon>Tetranychidae</taxon>
        <taxon>Tetranychus</taxon>
    </lineage>
</organism>
<dbReference type="STRING" id="32264.T1K5K1"/>
<evidence type="ECO:0000256" key="2">
    <source>
        <dbReference type="SAM" id="MobiDB-lite"/>
    </source>
</evidence>
<feature type="compositionally biased region" description="Polar residues" evidence="2">
    <location>
        <begin position="170"/>
        <end position="188"/>
    </location>
</feature>
<name>T1K5K1_TETUR</name>
<dbReference type="PROSITE" id="PS50200">
    <property type="entry name" value="RA"/>
    <property type="match status" value="1"/>
</dbReference>
<accession>T1K5K1</accession>
<dbReference type="PANTHER" id="PTHR15286">
    <property type="entry name" value="RAS-ASSOCIATING DOMAIN CONTAINING PROTEIN"/>
    <property type="match status" value="1"/>
</dbReference>
<proteinExistence type="predicted"/>
<dbReference type="eggNOG" id="KOG1574">
    <property type="taxonomic scope" value="Eukaryota"/>
</dbReference>
<dbReference type="InterPro" id="IPR048945">
    <property type="entry name" value="RASSF8/10_RA"/>
</dbReference>
<evidence type="ECO:0000313" key="5">
    <source>
        <dbReference type="Proteomes" id="UP000015104"/>
    </source>
</evidence>